<keyword evidence="1" id="KW-0472">Membrane</keyword>
<dbReference type="AlphaFoldDB" id="A0A0G1L354"/>
<sequence length="270" mass="30281">MGRFLKQIVFGLVYLVIFLAVGYGIYYSSIDRPSCGDGIQNGKEEGIDCGTLACAKTCEEAIKPLVVNNINFHSSIEPEAIYEILIEINNPNPQYAVKSGVYELAITDVNGSVVKKREYSIYMLPGQTRYFGHIEDIDVGLVGEKADVKIKSVDWVKSGDFPSGVFITKRESLPVNGQTFYEAVITNNSDYDFDNVDVIVFVSDNAGDFVSVNTTNLQTFLAKTDRSIKVDWPYSFSSGYRFEIQVTTNIFDNANYIKSHGTQEQFQKYY</sequence>
<dbReference type="EMBL" id="LCKD01000004">
    <property type="protein sequence ID" value="KKT90243.1"/>
    <property type="molecule type" value="Genomic_DNA"/>
</dbReference>
<keyword evidence="1" id="KW-1133">Transmembrane helix</keyword>
<name>A0A0G1L354_9BACT</name>
<dbReference type="Proteomes" id="UP000034368">
    <property type="component" value="Unassembled WGS sequence"/>
</dbReference>
<evidence type="ECO:0000313" key="3">
    <source>
        <dbReference type="Proteomes" id="UP000034368"/>
    </source>
</evidence>
<evidence type="ECO:0000256" key="1">
    <source>
        <dbReference type="SAM" id="Phobius"/>
    </source>
</evidence>
<evidence type="ECO:0000313" key="2">
    <source>
        <dbReference type="EMBL" id="KKT90243.1"/>
    </source>
</evidence>
<proteinExistence type="predicted"/>
<accession>A0A0G1L354</accession>
<gene>
    <name evidence="2" type="ORF">UW90_C0004G0051</name>
</gene>
<keyword evidence="1" id="KW-0812">Transmembrane</keyword>
<feature type="transmembrane region" description="Helical" evidence="1">
    <location>
        <begin position="7"/>
        <end position="26"/>
    </location>
</feature>
<organism evidence="2 3">
    <name type="scientific">Candidatus Yanofskybacteria bacterium GW2011_GWB1_45_11</name>
    <dbReference type="NCBI Taxonomy" id="1619026"/>
    <lineage>
        <taxon>Bacteria</taxon>
        <taxon>Candidatus Yanofskyibacteriota</taxon>
    </lineage>
</organism>
<reference evidence="2 3" key="1">
    <citation type="journal article" date="2015" name="Nature">
        <title>rRNA introns, odd ribosomes, and small enigmatic genomes across a large radiation of phyla.</title>
        <authorList>
            <person name="Brown C.T."/>
            <person name="Hug L.A."/>
            <person name="Thomas B.C."/>
            <person name="Sharon I."/>
            <person name="Castelle C.J."/>
            <person name="Singh A."/>
            <person name="Wilkins M.J."/>
            <person name="Williams K.H."/>
            <person name="Banfield J.F."/>
        </authorList>
    </citation>
    <scope>NUCLEOTIDE SEQUENCE [LARGE SCALE GENOMIC DNA]</scope>
</reference>
<protein>
    <submittedName>
        <fullName evidence="2">Uncharacterized protein</fullName>
    </submittedName>
</protein>
<comment type="caution">
    <text evidence="2">The sequence shown here is derived from an EMBL/GenBank/DDBJ whole genome shotgun (WGS) entry which is preliminary data.</text>
</comment>